<dbReference type="EMBL" id="JALNTZ010000001">
    <property type="protein sequence ID" value="KAJ3665854.1"/>
    <property type="molecule type" value="Genomic_DNA"/>
</dbReference>
<dbReference type="InterPro" id="IPR036691">
    <property type="entry name" value="Endo/exonu/phosph_ase_sf"/>
</dbReference>
<reference evidence="1" key="1">
    <citation type="journal article" date="2023" name="G3 (Bethesda)">
        <title>Whole genome assemblies of Zophobas morio and Tenebrio molitor.</title>
        <authorList>
            <person name="Kaur S."/>
            <person name="Stinson S.A."/>
            <person name="diCenzo G.C."/>
        </authorList>
    </citation>
    <scope>NUCLEOTIDE SEQUENCE</scope>
    <source>
        <strain evidence="1">QUZm001</strain>
    </source>
</reference>
<comment type="caution">
    <text evidence="1">The sequence shown here is derived from an EMBL/GenBank/DDBJ whole genome shotgun (WGS) entry which is preliminary data.</text>
</comment>
<accession>A0AA38J383</accession>
<dbReference type="Proteomes" id="UP001168821">
    <property type="component" value="Unassembled WGS sequence"/>
</dbReference>
<name>A0AA38J383_9CUCU</name>
<evidence type="ECO:0000313" key="2">
    <source>
        <dbReference type="Proteomes" id="UP001168821"/>
    </source>
</evidence>
<dbReference type="SUPFAM" id="SSF56219">
    <property type="entry name" value="DNase I-like"/>
    <property type="match status" value="1"/>
</dbReference>
<organism evidence="1 2">
    <name type="scientific">Zophobas morio</name>
    <dbReference type="NCBI Taxonomy" id="2755281"/>
    <lineage>
        <taxon>Eukaryota</taxon>
        <taxon>Metazoa</taxon>
        <taxon>Ecdysozoa</taxon>
        <taxon>Arthropoda</taxon>
        <taxon>Hexapoda</taxon>
        <taxon>Insecta</taxon>
        <taxon>Pterygota</taxon>
        <taxon>Neoptera</taxon>
        <taxon>Endopterygota</taxon>
        <taxon>Coleoptera</taxon>
        <taxon>Polyphaga</taxon>
        <taxon>Cucujiformia</taxon>
        <taxon>Tenebrionidae</taxon>
        <taxon>Zophobas</taxon>
    </lineage>
</organism>
<proteinExistence type="predicted"/>
<dbReference type="PANTHER" id="PTHR33395:SF22">
    <property type="entry name" value="REVERSE TRANSCRIPTASE DOMAIN-CONTAINING PROTEIN"/>
    <property type="match status" value="1"/>
</dbReference>
<evidence type="ECO:0000313" key="1">
    <source>
        <dbReference type="EMBL" id="KAJ3665854.1"/>
    </source>
</evidence>
<dbReference type="Gene3D" id="3.60.10.10">
    <property type="entry name" value="Endonuclease/exonuclease/phosphatase"/>
    <property type="match status" value="1"/>
</dbReference>
<sequence length="186" mass="21050">MASVNGHYFTHPIIYTNLAPLLVKYDELCTLVKELKPSFVRLSETWLTPLVTDPPISLDGYAIFRKGRHNNKDGGVCVYISDHICGNFAVIPNTADTGNIDSIFLKIANKSLTFLLGCIYRPPTSVIEDELSRTLCISEMTDVYQHLFIFRDFNMPDIKWPLNASQLLFDLLSNSHLTQLVTQPTR</sequence>
<dbReference type="PANTHER" id="PTHR33395">
    <property type="entry name" value="TRANSCRIPTASE, PUTATIVE-RELATED-RELATED"/>
    <property type="match status" value="1"/>
</dbReference>
<gene>
    <name evidence="1" type="ORF">Zmor_001321</name>
</gene>
<protein>
    <submittedName>
        <fullName evidence="1">Uncharacterized protein</fullName>
    </submittedName>
</protein>
<dbReference type="AlphaFoldDB" id="A0AA38J383"/>
<keyword evidence="2" id="KW-1185">Reference proteome</keyword>